<sequence length="424" mass="43424">MFDVGDGATSVSKQTAVVVGLISGSQFVNHAFLVLLPPILPILSTDLNVSISMLGLAMGVQALVNTAFQLPFGYLADNYDRSIALGLSSVLGAVGAFIVALAPGFPELVVGQVVLGIGVAGHHAAHYPLLTDATTSDTRGRAFAVYNFGGSLGFATPPVVFTVAIAVVGLTWRHAIGLLAAVGLVYAVVVTAVVAWRVDDDVSAPNVDTSRSSADESLTHRVRAELGTLLGDRGILAVALLTLLASTANWGLTSYTVVFLTDGYDLSLSAANLVLTGLFVVGAGSILVGGYLTDHFGGGRVLVVSYVGLTALLVLIAAQVVPALVVIGLFLVLGGVRSIAIPARDELTERLATGDTIAKSFAIVTIGIMLGNAIAPPVFGYLIQWFGVQATFGAIAAVALGATAVTVLAVTRFAPERRSAASEG</sequence>
<dbReference type="PROSITE" id="PS50850">
    <property type="entry name" value="MFS"/>
    <property type="match status" value="1"/>
</dbReference>
<keyword evidence="1" id="KW-1133">Transmembrane helix</keyword>
<feature type="transmembrane region" description="Helical" evidence="1">
    <location>
        <begin position="175"/>
        <end position="196"/>
    </location>
</feature>
<dbReference type="Pfam" id="PF07690">
    <property type="entry name" value="MFS_1"/>
    <property type="match status" value="1"/>
</dbReference>
<dbReference type="GO" id="GO:0005886">
    <property type="term" value="C:plasma membrane"/>
    <property type="evidence" value="ECO:0007669"/>
    <property type="project" value="TreeGrafter"/>
</dbReference>
<dbReference type="SUPFAM" id="SSF103473">
    <property type="entry name" value="MFS general substrate transporter"/>
    <property type="match status" value="1"/>
</dbReference>
<evidence type="ECO:0000313" key="3">
    <source>
        <dbReference type="EMBL" id="AUV82887.1"/>
    </source>
</evidence>
<evidence type="ECO:0000259" key="2">
    <source>
        <dbReference type="PROSITE" id="PS50850"/>
    </source>
</evidence>
<keyword evidence="1" id="KW-0472">Membrane</keyword>
<dbReference type="GO" id="GO:0022857">
    <property type="term" value="F:transmembrane transporter activity"/>
    <property type="evidence" value="ECO:0007669"/>
    <property type="project" value="InterPro"/>
</dbReference>
<name>A0A2I8VLS3_9EURY</name>
<accession>A0A2I8VLS3</accession>
<reference evidence="3 4" key="1">
    <citation type="submission" date="2018-01" db="EMBL/GenBank/DDBJ databases">
        <title>Complete genome sequence of Salinigranum rubrum GX10T, an extremely halophilic archaeon isolated from a marine solar saltern.</title>
        <authorList>
            <person name="Han S."/>
        </authorList>
    </citation>
    <scope>NUCLEOTIDE SEQUENCE [LARGE SCALE GENOMIC DNA]</scope>
    <source>
        <strain evidence="3 4">GX10</strain>
    </source>
</reference>
<feature type="transmembrane region" description="Helical" evidence="1">
    <location>
        <begin position="47"/>
        <end position="70"/>
    </location>
</feature>
<evidence type="ECO:0000313" key="4">
    <source>
        <dbReference type="Proteomes" id="UP000236584"/>
    </source>
</evidence>
<dbReference type="Gene3D" id="1.20.1250.20">
    <property type="entry name" value="MFS general substrate transporter like domains"/>
    <property type="match status" value="1"/>
</dbReference>
<feature type="transmembrane region" description="Helical" evidence="1">
    <location>
        <begin position="385"/>
        <end position="410"/>
    </location>
</feature>
<proteinExistence type="predicted"/>
<dbReference type="Proteomes" id="UP000236584">
    <property type="component" value="Chromosome"/>
</dbReference>
<dbReference type="InterPro" id="IPR036259">
    <property type="entry name" value="MFS_trans_sf"/>
</dbReference>
<dbReference type="InterPro" id="IPR011701">
    <property type="entry name" value="MFS"/>
</dbReference>
<feature type="transmembrane region" description="Helical" evidence="1">
    <location>
        <begin position="108"/>
        <end position="125"/>
    </location>
</feature>
<organism evidence="3 4">
    <name type="scientific">Salinigranum rubrum</name>
    <dbReference type="NCBI Taxonomy" id="755307"/>
    <lineage>
        <taxon>Archaea</taxon>
        <taxon>Methanobacteriati</taxon>
        <taxon>Methanobacteriota</taxon>
        <taxon>Stenosarchaea group</taxon>
        <taxon>Halobacteria</taxon>
        <taxon>Halobacteriales</taxon>
        <taxon>Haloferacaceae</taxon>
        <taxon>Salinigranum</taxon>
    </lineage>
</organism>
<feature type="transmembrane region" description="Helical" evidence="1">
    <location>
        <begin position="235"/>
        <end position="258"/>
    </location>
</feature>
<feature type="transmembrane region" description="Helical" evidence="1">
    <location>
        <begin position="312"/>
        <end position="336"/>
    </location>
</feature>
<dbReference type="EMBL" id="CP026309">
    <property type="protein sequence ID" value="AUV82887.1"/>
    <property type="molecule type" value="Genomic_DNA"/>
</dbReference>
<dbReference type="OrthoDB" id="117970at2157"/>
<feature type="transmembrane region" description="Helical" evidence="1">
    <location>
        <begin position="357"/>
        <end position="379"/>
    </location>
</feature>
<dbReference type="GeneID" id="35593548"/>
<dbReference type="AlphaFoldDB" id="A0A2I8VLS3"/>
<feature type="transmembrane region" description="Helical" evidence="1">
    <location>
        <begin position="82"/>
        <end position="101"/>
    </location>
</feature>
<evidence type="ECO:0000256" key="1">
    <source>
        <dbReference type="SAM" id="Phobius"/>
    </source>
</evidence>
<keyword evidence="1" id="KW-0812">Transmembrane</keyword>
<feature type="transmembrane region" description="Helical" evidence="1">
    <location>
        <begin position="15"/>
        <end position="35"/>
    </location>
</feature>
<dbReference type="RefSeq" id="WP_103426576.1">
    <property type="nucleotide sequence ID" value="NZ_CP026309.1"/>
</dbReference>
<dbReference type="PANTHER" id="PTHR43129:SF1">
    <property type="entry name" value="FOSMIDOMYCIN RESISTANCE PROTEIN"/>
    <property type="match status" value="1"/>
</dbReference>
<dbReference type="PANTHER" id="PTHR43129">
    <property type="entry name" value="FOSMIDOMYCIN RESISTANCE PROTEIN"/>
    <property type="match status" value="1"/>
</dbReference>
<feature type="transmembrane region" description="Helical" evidence="1">
    <location>
        <begin position="270"/>
        <end position="292"/>
    </location>
</feature>
<feature type="transmembrane region" description="Helical" evidence="1">
    <location>
        <begin position="145"/>
        <end position="168"/>
    </location>
</feature>
<protein>
    <submittedName>
        <fullName evidence="3">MFS transporter</fullName>
    </submittedName>
</protein>
<gene>
    <name evidence="3" type="ORF">C2R22_15610</name>
</gene>
<keyword evidence="4" id="KW-1185">Reference proteome</keyword>
<feature type="domain" description="Major facilitator superfamily (MFS) profile" evidence="2">
    <location>
        <begin position="18"/>
        <end position="418"/>
    </location>
</feature>
<dbReference type="KEGG" id="srub:C2R22_15610"/>
<dbReference type="InterPro" id="IPR020846">
    <property type="entry name" value="MFS_dom"/>
</dbReference>